<keyword evidence="1" id="KW-0812">Transmembrane</keyword>
<accession>A0A3S2VSH3</accession>
<sequence length="100" mass="10283">MVIVLALLSFVLLREWYIVGYVADPAVLAAYRFGAEGPAAGAVNYANPAVYARTAAIGGLASTALLSVSLVAGWLRSRGLLAASFLLTAAIWAWSLAGAA</sequence>
<keyword evidence="3" id="KW-1185">Reference proteome</keyword>
<reference evidence="2 3" key="1">
    <citation type="submission" date="2019-01" db="EMBL/GenBank/DDBJ databases">
        <authorList>
            <person name="Chen W.-M."/>
        </authorList>
    </citation>
    <scope>NUCLEOTIDE SEQUENCE [LARGE SCALE GENOMIC DNA]</scope>
    <source>
        <strain evidence="2 3">ICH-3</strain>
    </source>
</reference>
<organism evidence="2 3">
    <name type="scientific">Rubrivivax albus</name>
    <dbReference type="NCBI Taxonomy" id="2499835"/>
    <lineage>
        <taxon>Bacteria</taxon>
        <taxon>Pseudomonadati</taxon>
        <taxon>Pseudomonadota</taxon>
        <taxon>Betaproteobacteria</taxon>
        <taxon>Burkholderiales</taxon>
        <taxon>Sphaerotilaceae</taxon>
        <taxon>Rubrivivax</taxon>
    </lineage>
</organism>
<evidence type="ECO:0000256" key="1">
    <source>
        <dbReference type="SAM" id="Phobius"/>
    </source>
</evidence>
<evidence type="ECO:0000313" key="3">
    <source>
        <dbReference type="Proteomes" id="UP000288178"/>
    </source>
</evidence>
<comment type="caution">
    <text evidence="2">The sequence shown here is derived from an EMBL/GenBank/DDBJ whole genome shotgun (WGS) entry which is preliminary data.</text>
</comment>
<dbReference type="Proteomes" id="UP000288178">
    <property type="component" value="Unassembled WGS sequence"/>
</dbReference>
<keyword evidence="1" id="KW-0472">Membrane</keyword>
<gene>
    <name evidence="2" type="ORF">ENE75_24010</name>
</gene>
<protein>
    <submittedName>
        <fullName evidence="2">Uncharacterized protein</fullName>
    </submittedName>
</protein>
<name>A0A3S2VSH3_9BURK</name>
<dbReference type="EMBL" id="SACT01000015">
    <property type="protein sequence ID" value="RVT47474.1"/>
    <property type="molecule type" value="Genomic_DNA"/>
</dbReference>
<proteinExistence type="predicted"/>
<dbReference type="AlphaFoldDB" id="A0A3S2VSH3"/>
<keyword evidence="1" id="KW-1133">Transmembrane helix</keyword>
<feature type="transmembrane region" description="Helical" evidence="1">
    <location>
        <begin position="49"/>
        <end position="72"/>
    </location>
</feature>
<evidence type="ECO:0000313" key="2">
    <source>
        <dbReference type="EMBL" id="RVT47474.1"/>
    </source>
</evidence>
<dbReference type="RefSeq" id="WP_128201519.1">
    <property type="nucleotide sequence ID" value="NZ_SACT01000015.1"/>
</dbReference>
<feature type="transmembrane region" description="Helical" evidence="1">
    <location>
        <begin position="79"/>
        <end position="97"/>
    </location>
</feature>